<dbReference type="CDD" id="cd07043">
    <property type="entry name" value="STAS_anti-anti-sigma_factors"/>
    <property type="match status" value="1"/>
</dbReference>
<proteinExistence type="predicted"/>
<dbReference type="InterPro" id="IPR002645">
    <property type="entry name" value="STAS_dom"/>
</dbReference>
<dbReference type="InterPro" id="IPR036513">
    <property type="entry name" value="STAS_dom_sf"/>
</dbReference>
<sequence>MPILKTAGSLHSASRSHSPSPADTWSSHAAQSVTHWGRSGAVISVEGELDASNVGDLADYVQRCAYYCDWLVLDLSTLDFIGTVGFSTLKTIADRCAEDRIYCTTVPGAAVARLLRICDPDNMLPTTPSRADALAGAQVFRPVR</sequence>
<dbReference type="Proteomes" id="UP000321797">
    <property type="component" value="Unassembled WGS sequence"/>
</dbReference>
<dbReference type="Gene3D" id="3.30.750.24">
    <property type="entry name" value="STAS domain"/>
    <property type="match status" value="1"/>
</dbReference>
<dbReference type="AlphaFoldDB" id="A0A5C7YAW3"/>
<dbReference type="SUPFAM" id="SSF52091">
    <property type="entry name" value="SpoIIaa-like"/>
    <property type="match status" value="1"/>
</dbReference>
<dbReference type="Pfam" id="PF01740">
    <property type="entry name" value="STAS"/>
    <property type="match status" value="1"/>
</dbReference>
<evidence type="ECO:0000313" key="3">
    <source>
        <dbReference type="EMBL" id="TXI58990.1"/>
    </source>
</evidence>
<feature type="region of interest" description="Disordered" evidence="1">
    <location>
        <begin position="1"/>
        <end position="26"/>
    </location>
</feature>
<dbReference type="EMBL" id="SSGD01000020">
    <property type="protein sequence ID" value="TXI58990.1"/>
    <property type="molecule type" value="Genomic_DNA"/>
</dbReference>
<protein>
    <submittedName>
        <fullName evidence="3">STAS domain-containing protein</fullName>
    </submittedName>
</protein>
<evidence type="ECO:0000313" key="4">
    <source>
        <dbReference type="Proteomes" id="UP000321797"/>
    </source>
</evidence>
<organism evidence="3 4">
    <name type="scientific">Mycolicibacter arupensis</name>
    <dbReference type="NCBI Taxonomy" id="342002"/>
    <lineage>
        <taxon>Bacteria</taxon>
        <taxon>Bacillati</taxon>
        <taxon>Actinomycetota</taxon>
        <taxon>Actinomycetes</taxon>
        <taxon>Mycobacteriales</taxon>
        <taxon>Mycobacteriaceae</taxon>
        <taxon>Mycolicibacter</taxon>
    </lineage>
</organism>
<feature type="domain" description="STAS" evidence="2">
    <location>
        <begin position="42"/>
        <end position="137"/>
    </location>
</feature>
<evidence type="ECO:0000256" key="1">
    <source>
        <dbReference type="SAM" id="MobiDB-lite"/>
    </source>
</evidence>
<comment type="caution">
    <text evidence="3">The sequence shown here is derived from an EMBL/GenBank/DDBJ whole genome shotgun (WGS) entry which is preliminary data.</text>
</comment>
<evidence type="ECO:0000259" key="2">
    <source>
        <dbReference type="PROSITE" id="PS50801"/>
    </source>
</evidence>
<reference evidence="3 4" key="1">
    <citation type="submission" date="2018-09" db="EMBL/GenBank/DDBJ databases">
        <title>Metagenome Assembled Genomes from an Advanced Water Purification Facility.</title>
        <authorList>
            <person name="Stamps B.W."/>
            <person name="Spear J.R."/>
        </authorList>
    </citation>
    <scope>NUCLEOTIDE SEQUENCE [LARGE SCALE GENOMIC DNA]</scope>
    <source>
        <strain evidence="3">Bin_29_2</strain>
    </source>
</reference>
<dbReference type="PROSITE" id="PS50801">
    <property type="entry name" value="STAS"/>
    <property type="match status" value="1"/>
</dbReference>
<feature type="compositionally biased region" description="Low complexity" evidence="1">
    <location>
        <begin position="9"/>
        <end position="22"/>
    </location>
</feature>
<accession>A0A5C7YAW3</accession>
<dbReference type="OrthoDB" id="3697150at2"/>
<gene>
    <name evidence="3" type="ORF">E6Q54_04440</name>
</gene>
<name>A0A5C7YAW3_9MYCO</name>